<dbReference type="GO" id="GO:0008168">
    <property type="term" value="F:methyltransferase activity"/>
    <property type="evidence" value="ECO:0007669"/>
    <property type="project" value="UniProtKB-KW"/>
</dbReference>
<dbReference type="Pfam" id="PF05050">
    <property type="entry name" value="Methyltransf_21"/>
    <property type="match status" value="1"/>
</dbReference>
<dbReference type="InterPro" id="IPR029063">
    <property type="entry name" value="SAM-dependent_MTases_sf"/>
</dbReference>
<proteinExistence type="predicted"/>
<dbReference type="Proteomes" id="UP000033999">
    <property type="component" value="Unassembled WGS sequence"/>
</dbReference>
<evidence type="ECO:0000313" key="2">
    <source>
        <dbReference type="EMBL" id="KKU07753.1"/>
    </source>
</evidence>
<dbReference type="PANTHER" id="PTHR34203:SF15">
    <property type="entry name" value="SLL1173 PROTEIN"/>
    <property type="match status" value="1"/>
</dbReference>
<evidence type="ECO:0000313" key="3">
    <source>
        <dbReference type="Proteomes" id="UP000033999"/>
    </source>
</evidence>
<accession>A0A0G1PQN3</accession>
<organism evidence="2 3">
    <name type="scientific">Candidatus Magasanikbacteria bacterium GW2011_GWA2_45_39</name>
    <dbReference type="NCBI Taxonomy" id="1619041"/>
    <lineage>
        <taxon>Bacteria</taxon>
        <taxon>Candidatus Magasanikiibacteriota</taxon>
    </lineage>
</organism>
<reference evidence="2 3" key="1">
    <citation type="journal article" date="2015" name="Nature">
        <title>rRNA introns, odd ribosomes, and small enigmatic genomes across a large radiation of phyla.</title>
        <authorList>
            <person name="Brown C.T."/>
            <person name="Hug L.A."/>
            <person name="Thomas B.C."/>
            <person name="Sharon I."/>
            <person name="Castelle C.J."/>
            <person name="Singh A."/>
            <person name="Wilkins M.J."/>
            <person name="Williams K.H."/>
            <person name="Banfield J.F."/>
        </authorList>
    </citation>
    <scope>NUCLEOTIDE SEQUENCE [LARGE SCALE GENOMIC DNA]</scope>
</reference>
<dbReference type="SUPFAM" id="SSF53335">
    <property type="entry name" value="S-adenosyl-L-methionine-dependent methyltransferases"/>
    <property type="match status" value="1"/>
</dbReference>
<dbReference type="AlphaFoldDB" id="A0A0G1PQN3"/>
<dbReference type="GO" id="GO:0032259">
    <property type="term" value="P:methylation"/>
    <property type="evidence" value="ECO:0007669"/>
    <property type="project" value="UniProtKB-KW"/>
</dbReference>
<gene>
    <name evidence="2" type="ORF">UX10_C0006G0024</name>
</gene>
<protein>
    <submittedName>
        <fullName evidence="2">Methyltransferase FkbM</fullName>
    </submittedName>
</protein>
<dbReference type="InterPro" id="IPR006342">
    <property type="entry name" value="FkbM_mtfrase"/>
</dbReference>
<sequence>MGQTTSIFPQAKKIYRSVFHSPRADFFLRGVLNFLVNTLAVANGWSFPKKFNWDWKMEMLLYRYEAETVALFKKIIKPGMRVVDIGAHIGYYTALFSKLVGPKGQVYAFEADADNFALLTKNLNNFHNVTLVNKAVADRDGIVTFYKVNNSTGCHSIVAPKLASIKMSVPAIRLDTFLKENGIATVEVIKIDIEGGEPAAFLGMSELFFTAKHLQIVSEFNQSALNAAGVDPIIFLKNMSRIGFIIYSITAGVEQPAPLVLENLTVPLADKTTYNNILLEKRGSLRPIEN</sequence>
<evidence type="ECO:0000259" key="1">
    <source>
        <dbReference type="Pfam" id="PF05050"/>
    </source>
</evidence>
<keyword evidence="2" id="KW-0808">Transferase</keyword>
<keyword evidence="2" id="KW-0489">Methyltransferase</keyword>
<feature type="domain" description="Methyltransferase FkbM" evidence="1">
    <location>
        <begin position="84"/>
        <end position="222"/>
    </location>
</feature>
<comment type="caution">
    <text evidence="2">The sequence shown here is derived from an EMBL/GenBank/DDBJ whole genome shotgun (WGS) entry which is preliminary data.</text>
</comment>
<dbReference type="EMBL" id="LCKX01000006">
    <property type="protein sequence ID" value="KKU07753.1"/>
    <property type="molecule type" value="Genomic_DNA"/>
</dbReference>
<dbReference type="NCBIfam" id="TIGR01444">
    <property type="entry name" value="fkbM_fam"/>
    <property type="match status" value="1"/>
</dbReference>
<dbReference type="InterPro" id="IPR052514">
    <property type="entry name" value="SAM-dependent_MTase"/>
</dbReference>
<name>A0A0G1PQN3_9BACT</name>
<dbReference type="Gene3D" id="3.40.50.150">
    <property type="entry name" value="Vaccinia Virus protein VP39"/>
    <property type="match status" value="1"/>
</dbReference>
<dbReference type="PANTHER" id="PTHR34203">
    <property type="entry name" value="METHYLTRANSFERASE, FKBM FAMILY PROTEIN"/>
    <property type="match status" value="1"/>
</dbReference>